<dbReference type="AlphaFoldDB" id="T1HPG0"/>
<comment type="similarity">
    <text evidence="1">Belongs to the cytochrome P450 family.</text>
</comment>
<keyword evidence="2" id="KW-0560">Oxidoreductase</keyword>
<keyword evidence="4" id="KW-1185">Reference proteome</keyword>
<organism evidence="3 4">
    <name type="scientific">Rhodnius prolixus</name>
    <name type="common">Triatomid bug</name>
    <dbReference type="NCBI Taxonomy" id="13249"/>
    <lineage>
        <taxon>Eukaryota</taxon>
        <taxon>Metazoa</taxon>
        <taxon>Ecdysozoa</taxon>
        <taxon>Arthropoda</taxon>
        <taxon>Hexapoda</taxon>
        <taxon>Insecta</taxon>
        <taxon>Pterygota</taxon>
        <taxon>Neoptera</taxon>
        <taxon>Paraneoptera</taxon>
        <taxon>Hemiptera</taxon>
        <taxon>Heteroptera</taxon>
        <taxon>Panheteroptera</taxon>
        <taxon>Cimicomorpha</taxon>
        <taxon>Reduviidae</taxon>
        <taxon>Triatominae</taxon>
        <taxon>Rhodnius</taxon>
    </lineage>
</organism>
<dbReference type="GO" id="GO:0005506">
    <property type="term" value="F:iron ion binding"/>
    <property type="evidence" value="ECO:0007669"/>
    <property type="project" value="InterPro"/>
</dbReference>
<dbReference type="InterPro" id="IPR001128">
    <property type="entry name" value="Cyt_P450"/>
</dbReference>
<proteinExistence type="inferred from homology"/>
<dbReference type="SUPFAM" id="SSF48264">
    <property type="entry name" value="Cytochrome P450"/>
    <property type="match status" value="1"/>
</dbReference>
<sequence>MVIKERKQIFLDKINLDKGTSNIHLEKKRTPFLDCLLQVHYKVKFLRIFFSFFFQGHDTTSAATLFGLYCLALHKDIQ</sequence>
<dbReference type="EnsemblMetazoa" id="RPRC005934-RA">
    <property type="protein sequence ID" value="RPRC005934-PA"/>
    <property type="gene ID" value="RPRC005934"/>
</dbReference>
<dbReference type="EMBL" id="ACPB03012985">
    <property type="status" value="NOT_ANNOTATED_CDS"/>
    <property type="molecule type" value="Genomic_DNA"/>
</dbReference>
<dbReference type="InterPro" id="IPR036396">
    <property type="entry name" value="Cyt_P450_sf"/>
</dbReference>
<evidence type="ECO:0000256" key="2">
    <source>
        <dbReference type="ARBA" id="ARBA00023033"/>
    </source>
</evidence>
<accession>T1HPG0</accession>
<name>T1HPG0_RHOPR</name>
<dbReference type="InParanoid" id="T1HPG0"/>
<dbReference type="Gene3D" id="1.10.630.10">
    <property type="entry name" value="Cytochrome P450"/>
    <property type="match status" value="1"/>
</dbReference>
<dbReference type="Pfam" id="PF00067">
    <property type="entry name" value="p450"/>
    <property type="match status" value="1"/>
</dbReference>
<dbReference type="Proteomes" id="UP000015103">
    <property type="component" value="Unassembled WGS sequence"/>
</dbReference>
<dbReference type="GO" id="GO:0020037">
    <property type="term" value="F:heme binding"/>
    <property type="evidence" value="ECO:0007669"/>
    <property type="project" value="InterPro"/>
</dbReference>
<evidence type="ECO:0000313" key="3">
    <source>
        <dbReference type="EnsemblMetazoa" id="RPRC005934-PA"/>
    </source>
</evidence>
<dbReference type="GO" id="GO:0016705">
    <property type="term" value="F:oxidoreductase activity, acting on paired donors, with incorporation or reduction of molecular oxygen"/>
    <property type="evidence" value="ECO:0007669"/>
    <property type="project" value="InterPro"/>
</dbReference>
<evidence type="ECO:0008006" key="5">
    <source>
        <dbReference type="Google" id="ProtNLM"/>
    </source>
</evidence>
<reference evidence="3" key="1">
    <citation type="submission" date="2015-05" db="UniProtKB">
        <authorList>
            <consortium name="EnsemblMetazoa"/>
        </authorList>
    </citation>
    <scope>IDENTIFICATION</scope>
</reference>
<protein>
    <recommendedName>
        <fullName evidence="5">Cytochrome P450</fullName>
    </recommendedName>
</protein>
<evidence type="ECO:0000313" key="4">
    <source>
        <dbReference type="Proteomes" id="UP000015103"/>
    </source>
</evidence>
<evidence type="ECO:0000256" key="1">
    <source>
        <dbReference type="ARBA" id="ARBA00010617"/>
    </source>
</evidence>
<keyword evidence="2" id="KW-0503">Monooxygenase</keyword>
<dbReference type="HOGENOM" id="CLU_2628994_0_0_1"/>
<dbReference type="VEuPathDB" id="VectorBase:RPRC005934"/>
<dbReference type="GO" id="GO:0004497">
    <property type="term" value="F:monooxygenase activity"/>
    <property type="evidence" value="ECO:0007669"/>
    <property type="project" value="UniProtKB-KW"/>
</dbReference>